<accession>A0A1X9T2R3</accession>
<sequence>MKVILLNNNPAVSKLASVSLNKLGYEFVEIDNLETIVDNEADLIICDSGLYNSEVNYLEYAQNQLFLIPRNQSNQYDIAQNEILQKPFLPTDFIDIIKVILKDTTQDIQPPQKEPIPADNDIKVGNKFGEIQDIDDMDFSSNNDELSDFDDLDSNELLNQIDDMEDQFVENEFNEFDDTELSFTEDVEDLNKGLEEITQIDEIKEEPIKEQLEEISEVSNDFIEEFDDINQIDQTTQSNQIAKTDELAEVSSEFAEVDDEFAKIGSEFEEIDDSITELSDEINPVDNELIVADNKKEEVASFETIGEFQKSDTNKNDKISQEIDEVAKTIDISKDVKEPTSKSQNIKDITSEYENIKLDISAFDELPDEESTLDEKSEPTIKVEEVQDPMQNSDLDYTDNLNELSNMLDEIDNMDYEEESVNQMVENESKIASLNSCYEASSIDEIDEAAIKEALHEDTTPTQTLATDILEQQEPKEEIVATDSSNINKDELAQVLATQIGQELGKALNTGAFKDMLKDINININISFEGKQ</sequence>
<dbReference type="STRING" id="1660074.CVIC8964_1433"/>
<evidence type="ECO:0000313" key="1">
    <source>
        <dbReference type="EMBL" id="ARR02817.1"/>
    </source>
</evidence>
<gene>
    <name evidence="1" type="ORF">CVIC8964_1433</name>
</gene>
<dbReference type="AlphaFoldDB" id="A0A1X9T2R3"/>
<dbReference type="RefSeq" id="WP_086334016.1">
    <property type="nucleotide sequence ID" value="NZ_CP018791.1"/>
</dbReference>
<proteinExistence type="predicted"/>
<protein>
    <submittedName>
        <fullName evidence="1">ATPase, AAA family</fullName>
    </submittedName>
</protein>
<evidence type="ECO:0000313" key="2">
    <source>
        <dbReference type="Proteomes" id="UP000194265"/>
    </source>
</evidence>
<dbReference type="EMBL" id="CP018791">
    <property type="protein sequence ID" value="ARR02817.1"/>
    <property type="molecule type" value="Genomic_DNA"/>
</dbReference>
<dbReference type="Proteomes" id="UP000194265">
    <property type="component" value="Chromosome"/>
</dbReference>
<name>A0A1X9T2R3_9BACT</name>
<organism evidence="1 2">
    <name type="scientific">Campylobacter vicugnae</name>
    <dbReference type="NCBI Taxonomy" id="1660076"/>
    <lineage>
        <taxon>Bacteria</taxon>
        <taxon>Pseudomonadati</taxon>
        <taxon>Campylobacterota</taxon>
        <taxon>Epsilonproteobacteria</taxon>
        <taxon>Campylobacterales</taxon>
        <taxon>Campylobacteraceae</taxon>
        <taxon>Campylobacter</taxon>
    </lineage>
</organism>
<reference evidence="1 2" key="1">
    <citation type="journal article" date="2017" name="Genome Biol. Evol.">
        <title>Comparative Genomic Analysis Identifies a Campylobacter Clade Deficient in Selenium Metabolism.</title>
        <authorList>
            <person name="Miller W.G."/>
            <person name="Yee E."/>
            <person name="Lopes B.S."/>
            <person name="Chapman M.H."/>
            <person name="Huynh S."/>
            <person name="Bono J.L."/>
            <person name="Parker C.T."/>
            <person name="Strachan N.J.C."/>
            <person name="Forbes K.J."/>
        </authorList>
    </citation>
    <scope>NUCLEOTIDE SEQUENCE [LARGE SCALE GENOMIC DNA]</scope>
    <source>
        <strain evidence="1 2">RM8964</strain>
    </source>
</reference>
<dbReference type="OrthoDB" id="5324656at2"/>